<comment type="similarity">
    <text evidence="3">Belongs to the HARBI1 family.</text>
</comment>
<name>A0A9W7TQR6_TRIRA</name>
<dbReference type="GO" id="GO:0004518">
    <property type="term" value="F:nuclease activity"/>
    <property type="evidence" value="ECO:0007669"/>
    <property type="project" value="UniProtKB-KW"/>
</dbReference>
<keyword evidence="4" id="KW-0540">Nuclease</keyword>
<keyword evidence="5" id="KW-0479">Metal-binding</keyword>
<dbReference type="GO" id="GO:0046872">
    <property type="term" value="F:metal ion binding"/>
    <property type="evidence" value="ECO:0007669"/>
    <property type="project" value="UniProtKB-KW"/>
</dbReference>
<protein>
    <submittedName>
        <fullName evidence="10">Nuclease HARBI1-like</fullName>
    </submittedName>
</protein>
<dbReference type="InterPro" id="IPR058353">
    <property type="entry name" value="DUF8040"/>
</dbReference>
<dbReference type="AlphaFoldDB" id="A0A9W7TQR6"/>
<keyword evidence="11" id="KW-1185">Reference proteome</keyword>
<dbReference type="Proteomes" id="UP001059041">
    <property type="component" value="Linkage Group LG11"/>
</dbReference>
<evidence type="ECO:0000256" key="6">
    <source>
        <dbReference type="ARBA" id="ARBA00022801"/>
    </source>
</evidence>
<reference evidence="10" key="1">
    <citation type="submission" date="2021-02" db="EMBL/GenBank/DDBJ databases">
        <title>Comparative genomics reveals that relaxation of natural selection precedes convergent phenotypic evolution of cavefish.</title>
        <authorList>
            <person name="Peng Z."/>
        </authorList>
    </citation>
    <scope>NUCLEOTIDE SEQUENCE</scope>
    <source>
        <tissue evidence="10">Muscle</tissue>
    </source>
</reference>
<evidence type="ECO:0000256" key="7">
    <source>
        <dbReference type="ARBA" id="ARBA00023242"/>
    </source>
</evidence>
<dbReference type="Pfam" id="PF26138">
    <property type="entry name" value="DUF8040"/>
    <property type="match status" value="1"/>
</dbReference>
<dbReference type="GO" id="GO:0005634">
    <property type="term" value="C:nucleus"/>
    <property type="evidence" value="ECO:0007669"/>
    <property type="project" value="UniProtKB-SubCell"/>
</dbReference>
<sequence length="307" mass="35468">MEEVSIFAFISKCLCNGSHNINEQVLRRMKRKRAKLEWWECDVNSFTETQFFENLRMSRATFDYLCQRLSSRLLRQDTQFKRPISVRKRVGVGLYWLAMGTGYRTLGNLFGIAKSSVCAIVHEFCKAMREVLMPEFIKLPDGDALWEVLQGFQMRCGFPQCAGAIDGSHIPIIAPEENHVDYFNRKGWYSVLLQGVVDHQFCEKSDLGHVPIMLLGDPAYPMRSWLLKGYTDTGNLTEQQRYFNERHSKARVTVECAFGRLKGRWRCLGKRLDVDISTIPTIISACCTLHNKEGHKMLLSQQESERH</sequence>
<dbReference type="InterPro" id="IPR045249">
    <property type="entry name" value="HARBI1-like"/>
</dbReference>
<evidence type="ECO:0000256" key="1">
    <source>
        <dbReference type="ARBA" id="ARBA00001968"/>
    </source>
</evidence>
<evidence type="ECO:0000313" key="11">
    <source>
        <dbReference type="Proteomes" id="UP001059041"/>
    </source>
</evidence>
<dbReference type="Pfam" id="PF13359">
    <property type="entry name" value="DDE_Tnp_4"/>
    <property type="match status" value="1"/>
</dbReference>
<evidence type="ECO:0000259" key="8">
    <source>
        <dbReference type="Pfam" id="PF13359"/>
    </source>
</evidence>
<dbReference type="PANTHER" id="PTHR22930:SF206">
    <property type="entry name" value="NUCLEASE HARBI1"/>
    <property type="match status" value="1"/>
</dbReference>
<evidence type="ECO:0000313" key="10">
    <source>
        <dbReference type="EMBL" id="KAI7803548.1"/>
    </source>
</evidence>
<comment type="subcellular location">
    <subcellularLocation>
        <location evidence="2">Nucleus</location>
    </subcellularLocation>
</comment>
<feature type="domain" description="DDE Tnp4" evidence="8">
    <location>
        <begin position="212"/>
        <end position="291"/>
    </location>
</feature>
<comment type="cofactor">
    <cofactor evidence="1">
        <name>a divalent metal cation</name>
        <dbReference type="ChEBI" id="CHEBI:60240"/>
    </cofactor>
</comment>
<accession>A0A9W7TQR6</accession>
<evidence type="ECO:0000259" key="9">
    <source>
        <dbReference type="Pfam" id="PF26138"/>
    </source>
</evidence>
<keyword evidence="7" id="KW-0539">Nucleus</keyword>
<dbReference type="GO" id="GO:0016787">
    <property type="term" value="F:hydrolase activity"/>
    <property type="evidence" value="ECO:0007669"/>
    <property type="project" value="UniProtKB-KW"/>
</dbReference>
<evidence type="ECO:0000256" key="4">
    <source>
        <dbReference type="ARBA" id="ARBA00022722"/>
    </source>
</evidence>
<proteinExistence type="inferred from homology"/>
<dbReference type="EMBL" id="JAFHDT010000011">
    <property type="protein sequence ID" value="KAI7803548.1"/>
    <property type="molecule type" value="Genomic_DNA"/>
</dbReference>
<dbReference type="PANTHER" id="PTHR22930">
    <property type="match status" value="1"/>
</dbReference>
<keyword evidence="6" id="KW-0378">Hydrolase</keyword>
<comment type="caution">
    <text evidence="10">The sequence shown here is derived from an EMBL/GenBank/DDBJ whole genome shotgun (WGS) entry which is preliminary data.</text>
</comment>
<dbReference type="InterPro" id="IPR027806">
    <property type="entry name" value="HARBI1_dom"/>
</dbReference>
<evidence type="ECO:0000256" key="2">
    <source>
        <dbReference type="ARBA" id="ARBA00004123"/>
    </source>
</evidence>
<evidence type="ECO:0000256" key="3">
    <source>
        <dbReference type="ARBA" id="ARBA00006958"/>
    </source>
</evidence>
<organism evidence="10 11">
    <name type="scientific">Triplophysa rosa</name>
    <name type="common">Cave loach</name>
    <dbReference type="NCBI Taxonomy" id="992332"/>
    <lineage>
        <taxon>Eukaryota</taxon>
        <taxon>Metazoa</taxon>
        <taxon>Chordata</taxon>
        <taxon>Craniata</taxon>
        <taxon>Vertebrata</taxon>
        <taxon>Euteleostomi</taxon>
        <taxon>Actinopterygii</taxon>
        <taxon>Neopterygii</taxon>
        <taxon>Teleostei</taxon>
        <taxon>Ostariophysi</taxon>
        <taxon>Cypriniformes</taxon>
        <taxon>Nemacheilidae</taxon>
        <taxon>Triplophysa</taxon>
    </lineage>
</organism>
<gene>
    <name evidence="10" type="ORF">IRJ41_008184</name>
</gene>
<feature type="domain" description="DUF8040" evidence="9">
    <location>
        <begin position="47"/>
        <end position="128"/>
    </location>
</feature>
<evidence type="ECO:0000256" key="5">
    <source>
        <dbReference type="ARBA" id="ARBA00022723"/>
    </source>
</evidence>